<feature type="domain" description="S-layer family duplication" evidence="1">
    <location>
        <begin position="13"/>
        <end position="221"/>
    </location>
</feature>
<gene>
    <name evidence="2" type="ORF">EFE40_06895</name>
</gene>
<accession>A0A3M9L782</accession>
<evidence type="ECO:0000313" key="3">
    <source>
        <dbReference type="Proteomes" id="UP000267921"/>
    </source>
</evidence>
<dbReference type="Proteomes" id="UP000267921">
    <property type="component" value="Unassembled WGS sequence"/>
</dbReference>
<dbReference type="Gene3D" id="2.60.98.40">
    <property type="match status" value="1"/>
</dbReference>
<reference evidence="2 3" key="1">
    <citation type="submission" date="2018-10" db="EMBL/GenBank/DDBJ databases">
        <title>Cultivation of a novel Methanohalophilus strain from Kebrit Deep of the Red Sea and a genomic comparison of members of the genus Methanohalophilus.</title>
        <authorList>
            <person name="Guan Y."/>
            <person name="Ngugi D.K."/>
            <person name="Stingl U."/>
        </authorList>
    </citation>
    <scope>NUCLEOTIDE SEQUENCE [LARGE SCALE GENOMIC DNA]</scope>
    <source>
        <strain evidence="2 3">DSM 3094</strain>
    </source>
</reference>
<comment type="caution">
    <text evidence="2">The sequence shown here is derived from an EMBL/GenBank/DDBJ whole genome shotgun (WGS) entry which is preliminary data.</text>
</comment>
<proteinExistence type="predicted"/>
<organism evidence="2 3">
    <name type="scientific">Methanohalophilus halophilus</name>
    <dbReference type="NCBI Taxonomy" id="2177"/>
    <lineage>
        <taxon>Archaea</taxon>
        <taxon>Methanobacteriati</taxon>
        <taxon>Methanobacteriota</taxon>
        <taxon>Stenosarchaea group</taxon>
        <taxon>Methanomicrobia</taxon>
        <taxon>Methanosarcinales</taxon>
        <taxon>Methanosarcinaceae</taxon>
        <taxon>Methanohalophilus</taxon>
    </lineage>
</organism>
<evidence type="ECO:0000313" key="2">
    <source>
        <dbReference type="EMBL" id="RNI09172.1"/>
    </source>
</evidence>
<dbReference type="Pfam" id="PF07752">
    <property type="entry name" value="S-layer"/>
    <property type="match status" value="1"/>
</dbReference>
<dbReference type="NCBIfam" id="TIGR01567">
    <property type="entry name" value="S_layer_rel_Mac"/>
    <property type="match status" value="1"/>
</dbReference>
<dbReference type="RefSeq" id="WP_083433071.1">
    <property type="nucleotide sequence ID" value="NZ_RJJG01000004.1"/>
</dbReference>
<evidence type="ECO:0000259" key="1">
    <source>
        <dbReference type="Pfam" id="PF07752"/>
    </source>
</evidence>
<sequence>MLTETFRIFGGTNVSERTIEEGGLTYISTIEGISFESDAFEETYYNIIGLFGDVYVPLKGNTPDKLARLLLDCCEEYRLVTGETLDLGSGYELTVKQIYVKDDEVWMELSKEGVLIDDEIIDISDGGTWILDMDIEGENDVVVFRTHVNNLLKDGNLVVIDGLWMIDYDDVFVIESGDSFGILEIDTIGSTWLAMYNNDTINLTRGSIQEIGGGLKFMVADSNNLEFTLIKERTEYPNLCPVREEEVPTSSPFMTAGVLGIALVLFQRRKQK</sequence>
<dbReference type="OrthoDB" id="142923at2157"/>
<dbReference type="InterPro" id="IPR006457">
    <property type="entry name" value="S_layer-rel_Mac"/>
</dbReference>
<name>A0A3M9L782_9EURY</name>
<protein>
    <recommendedName>
        <fullName evidence="1">S-layer family duplication domain-containing protein</fullName>
    </recommendedName>
</protein>
<dbReference type="Gene3D" id="2.60.40.4190">
    <property type="match status" value="1"/>
</dbReference>
<dbReference type="AlphaFoldDB" id="A0A3M9L782"/>
<dbReference type="EMBL" id="RJJG01000004">
    <property type="protein sequence ID" value="RNI09172.1"/>
    <property type="molecule type" value="Genomic_DNA"/>
</dbReference>